<comment type="caution">
    <text evidence="2">The sequence shown here is derived from an EMBL/GenBank/DDBJ whole genome shotgun (WGS) entry which is preliminary data.</text>
</comment>
<name>A0A645FB23_9ZZZZ</name>
<keyword evidence="1" id="KW-0472">Membrane</keyword>
<dbReference type="AlphaFoldDB" id="A0A645FB23"/>
<reference evidence="2" key="1">
    <citation type="submission" date="2019-08" db="EMBL/GenBank/DDBJ databases">
        <authorList>
            <person name="Kucharzyk K."/>
            <person name="Murdoch R.W."/>
            <person name="Higgins S."/>
            <person name="Loffler F."/>
        </authorList>
    </citation>
    <scope>NUCLEOTIDE SEQUENCE</scope>
</reference>
<protein>
    <submittedName>
        <fullName evidence="2">Uncharacterized protein</fullName>
    </submittedName>
</protein>
<gene>
    <name evidence="2" type="ORF">SDC9_158878</name>
</gene>
<organism evidence="2">
    <name type="scientific">bioreactor metagenome</name>
    <dbReference type="NCBI Taxonomy" id="1076179"/>
    <lineage>
        <taxon>unclassified sequences</taxon>
        <taxon>metagenomes</taxon>
        <taxon>ecological metagenomes</taxon>
    </lineage>
</organism>
<feature type="transmembrane region" description="Helical" evidence="1">
    <location>
        <begin position="30"/>
        <end position="50"/>
    </location>
</feature>
<evidence type="ECO:0000256" key="1">
    <source>
        <dbReference type="SAM" id="Phobius"/>
    </source>
</evidence>
<keyword evidence="1" id="KW-1133">Transmembrane helix</keyword>
<proteinExistence type="predicted"/>
<keyword evidence="1" id="KW-0812">Transmembrane</keyword>
<sequence length="55" mass="6320">MAACDDQPNLVERILFKLGEPQNQARLLQVAWRISLLMMVLGFIIMIKTISPNFM</sequence>
<evidence type="ECO:0000313" key="2">
    <source>
        <dbReference type="EMBL" id="MPN11575.1"/>
    </source>
</evidence>
<accession>A0A645FB23</accession>
<dbReference type="EMBL" id="VSSQ01057801">
    <property type="protein sequence ID" value="MPN11575.1"/>
    <property type="molecule type" value="Genomic_DNA"/>
</dbReference>